<dbReference type="PANTHER" id="PTHR13794:SF58">
    <property type="entry name" value="MITOCHONDRIAL ENOLASE SUPERFAMILY MEMBER 1"/>
    <property type="match status" value="1"/>
</dbReference>
<evidence type="ECO:0000256" key="2">
    <source>
        <dbReference type="ARBA" id="ARBA00022723"/>
    </source>
</evidence>
<dbReference type="Pfam" id="PF02746">
    <property type="entry name" value="MR_MLE_N"/>
    <property type="match status" value="1"/>
</dbReference>
<dbReference type="Proteomes" id="UP001493487">
    <property type="component" value="Unassembled WGS sequence"/>
</dbReference>
<evidence type="ECO:0000256" key="3">
    <source>
        <dbReference type="ARBA" id="ARBA00022842"/>
    </source>
</evidence>
<keyword evidence="6" id="KW-1185">Reference proteome</keyword>
<dbReference type="Gene3D" id="3.30.390.10">
    <property type="entry name" value="Enolase-like, N-terminal domain"/>
    <property type="match status" value="1"/>
</dbReference>
<evidence type="ECO:0000259" key="4">
    <source>
        <dbReference type="SMART" id="SM00922"/>
    </source>
</evidence>
<dbReference type="RefSeq" id="WP_232186824.1">
    <property type="nucleotide sequence ID" value="NZ_JAIOAP010000010.1"/>
</dbReference>
<dbReference type="SUPFAM" id="SSF54826">
    <property type="entry name" value="Enolase N-terminal domain-like"/>
    <property type="match status" value="1"/>
</dbReference>
<dbReference type="InterPro" id="IPR029017">
    <property type="entry name" value="Enolase-like_N"/>
</dbReference>
<dbReference type="InterPro" id="IPR046945">
    <property type="entry name" value="RHMD-like"/>
</dbReference>
<dbReference type="InterPro" id="IPR013341">
    <property type="entry name" value="Mandelate_racemase_N_dom"/>
</dbReference>
<evidence type="ECO:0000313" key="6">
    <source>
        <dbReference type="Proteomes" id="UP001493487"/>
    </source>
</evidence>
<reference evidence="5 6" key="1">
    <citation type="journal article" date="2023" name="Genome Announc.">
        <title>Pan-Genome Analyses of the Genus Cohnella and Proposal of the Novel Species Cohnella silvisoli sp. nov., Isolated from Forest Soil.</title>
        <authorList>
            <person name="Wang C."/>
            <person name="Mao L."/>
            <person name="Bao G."/>
            <person name="Zhu H."/>
        </authorList>
    </citation>
    <scope>NUCLEOTIDE SEQUENCE [LARGE SCALE GENOMIC DNA]</scope>
    <source>
        <strain evidence="5 6">NL03-T5-1</strain>
    </source>
</reference>
<keyword evidence="2" id="KW-0479">Metal-binding</keyword>
<proteinExistence type="predicted"/>
<comment type="cofactor">
    <cofactor evidence="1">
        <name>Mg(2+)</name>
        <dbReference type="ChEBI" id="CHEBI:18420"/>
    </cofactor>
</comment>
<accession>A0ABV1KWU0</accession>
<dbReference type="Pfam" id="PF13378">
    <property type="entry name" value="MR_MLE_C"/>
    <property type="match status" value="1"/>
</dbReference>
<sequence>MMQETIRSINARNIVVPLEQPLWIGGNTIQKRDYCLVEITTTMDRKGYSLGFSRGGDLSSAMIQEMAPHIMKCNIDDTEKIWEIMYNSQKLNGRQGFMMRALSLLDIALWDLKAKKAGLPLHTMLGGYRESIPLLMAGGYYADNKGLEQLCEEFTGYVEKGFKHLKLMVGGVSMEEDFERFVAVRKSLPDSISLGIDANGAWNDVKAVQRWIEKAEIATGGIAFVEEPLPPEQMEGISYLRNNLSMPIAVGEFLAGRWIFRQYISSGCIDIVRADATLCGGITEWKRIAALADSSNLSLFPHYFSSIHFHLGMAFPGCRMIEVVSTENRNSSFHLIAGTSYELRDGMAYPKHLPGLGLTLDDSFVESHTTKLVSTDSY</sequence>
<keyword evidence="3" id="KW-0460">Magnesium</keyword>
<dbReference type="EMBL" id="JASKHM010000011">
    <property type="protein sequence ID" value="MEQ4484579.1"/>
    <property type="molecule type" value="Genomic_DNA"/>
</dbReference>
<dbReference type="SMART" id="SM00922">
    <property type="entry name" value="MR_MLE"/>
    <property type="match status" value="1"/>
</dbReference>
<gene>
    <name evidence="5" type="ORF">QJS35_19450</name>
</gene>
<dbReference type="SUPFAM" id="SSF51604">
    <property type="entry name" value="Enolase C-terminal domain-like"/>
    <property type="match status" value="1"/>
</dbReference>
<dbReference type="InterPro" id="IPR013342">
    <property type="entry name" value="Mandelate_racemase_C"/>
</dbReference>
<evidence type="ECO:0000256" key="1">
    <source>
        <dbReference type="ARBA" id="ARBA00001946"/>
    </source>
</evidence>
<dbReference type="PANTHER" id="PTHR13794">
    <property type="entry name" value="ENOLASE SUPERFAMILY, MANDELATE RACEMASE"/>
    <property type="match status" value="1"/>
</dbReference>
<organism evidence="5 6">
    <name type="scientific">Cohnella silvisoli</name>
    <dbReference type="NCBI Taxonomy" id="2873699"/>
    <lineage>
        <taxon>Bacteria</taxon>
        <taxon>Bacillati</taxon>
        <taxon>Bacillota</taxon>
        <taxon>Bacilli</taxon>
        <taxon>Bacillales</taxon>
        <taxon>Paenibacillaceae</taxon>
        <taxon>Cohnella</taxon>
    </lineage>
</organism>
<protein>
    <submittedName>
        <fullName evidence="5">Mandelate racemase/muconate lactonizing enzyme family protein</fullName>
    </submittedName>
</protein>
<dbReference type="Gene3D" id="3.20.20.120">
    <property type="entry name" value="Enolase-like C-terminal domain"/>
    <property type="match status" value="1"/>
</dbReference>
<feature type="domain" description="Mandelate racemase/muconate lactonizing enzyme C-terminal" evidence="4">
    <location>
        <begin position="147"/>
        <end position="247"/>
    </location>
</feature>
<comment type="caution">
    <text evidence="5">The sequence shown here is derived from an EMBL/GenBank/DDBJ whole genome shotgun (WGS) entry which is preliminary data.</text>
</comment>
<name>A0ABV1KWU0_9BACL</name>
<dbReference type="SFLD" id="SFLDS00001">
    <property type="entry name" value="Enolase"/>
    <property type="match status" value="1"/>
</dbReference>
<dbReference type="InterPro" id="IPR029065">
    <property type="entry name" value="Enolase_C-like"/>
</dbReference>
<dbReference type="InterPro" id="IPR036849">
    <property type="entry name" value="Enolase-like_C_sf"/>
</dbReference>
<evidence type="ECO:0000313" key="5">
    <source>
        <dbReference type="EMBL" id="MEQ4484579.1"/>
    </source>
</evidence>
<dbReference type="SFLD" id="SFLDG00179">
    <property type="entry name" value="mandelate_racemase"/>
    <property type="match status" value="1"/>
</dbReference>
<dbReference type="CDD" id="cd03316">
    <property type="entry name" value="MR_like"/>
    <property type="match status" value="1"/>
</dbReference>